<reference evidence="2 3" key="1">
    <citation type="journal article" date="2014" name="PLoS ONE">
        <title>Identification and Characterization of a New Erythromycin Biosynthetic Gene Cluster in Actinopolyspora erythraea YIM90600, a Novel Erythronolide-Producing Halophilic Actinomycete Isolated from Salt Field.</title>
        <authorList>
            <person name="Chen D."/>
            <person name="Feng J."/>
            <person name="Huang L."/>
            <person name="Zhang Q."/>
            <person name="Wu J."/>
            <person name="Zhu X."/>
            <person name="Duan Y."/>
            <person name="Xu Z."/>
        </authorList>
    </citation>
    <scope>NUCLEOTIDE SEQUENCE [LARGE SCALE GENOMIC DNA]</scope>
    <source>
        <strain evidence="2 3">YIM90600</strain>
    </source>
</reference>
<evidence type="ECO:0000313" key="1">
    <source>
        <dbReference type="EMBL" id="ASU79019.1"/>
    </source>
</evidence>
<dbReference type="RefSeq" id="WP_043573640.1">
    <property type="nucleotide sequence ID" value="NZ_CP022752.1"/>
</dbReference>
<dbReference type="GO" id="GO:0003677">
    <property type="term" value="F:DNA binding"/>
    <property type="evidence" value="ECO:0007669"/>
    <property type="project" value="InterPro"/>
</dbReference>
<dbReference type="Gene3D" id="1.10.260.40">
    <property type="entry name" value="lambda repressor-like DNA-binding domains"/>
    <property type="match status" value="1"/>
</dbReference>
<reference evidence="1 4" key="2">
    <citation type="submission" date="2017-08" db="EMBL/GenBank/DDBJ databases">
        <title>The complete genome sequence of moderately halophilic actinomycete Actinopolyspora erythraea YIM 90600, the producer of novel erythromycin, novel actinopolysporins A-C and tubercidin.</title>
        <authorList>
            <person name="Yin M."/>
            <person name="Tang S."/>
        </authorList>
    </citation>
    <scope>NUCLEOTIDE SEQUENCE [LARGE SCALE GENOMIC DNA]</scope>
    <source>
        <strain evidence="1 4">YIM 90600</strain>
    </source>
</reference>
<dbReference type="InterPro" id="IPR010982">
    <property type="entry name" value="Lambda_DNA-bd_dom_sf"/>
</dbReference>
<sequence length="127" mass="14134">MSNEGLGSRSFGERLRWLMETYPQSNGRPWTAGAVAKALTASGHPVSRQHVWKLLRDGAQPSFALVDALAHVFNVGVETFSERSTEPELPAALYRAGELPPEQLTHLAQYIRFLESQVDSTREDPNE</sequence>
<dbReference type="OrthoDB" id="5194927at2"/>
<organism evidence="1 4">
    <name type="scientific">Actinopolyspora erythraea</name>
    <dbReference type="NCBI Taxonomy" id="414996"/>
    <lineage>
        <taxon>Bacteria</taxon>
        <taxon>Bacillati</taxon>
        <taxon>Actinomycetota</taxon>
        <taxon>Actinomycetes</taxon>
        <taxon>Actinopolysporales</taxon>
        <taxon>Actinopolysporaceae</taxon>
        <taxon>Actinopolyspora</taxon>
    </lineage>
</organism>
<name>A0A099D703_9ACTN</name>
<protein>
    <submittedName>
        <fullName evidence="1">XRE family transcriptional regulator</fullName>
    </submittedName>
</protein>
<keyword evidence="3" id="KW-1185">Reference proteome</keyword>
<dbReference type="CDD" id="cd00093">
    <property type="entry name" value="HTH_XRE"/>
    <property type="match status" value="1"/>
</dbReference>
<dbReference type="HOGENOM" id="CLU_1965808_0_0_11"/>
<dbReference type="Proteomes" id="UP000029737">
    <property type="component" value="Unassembled WGS sequence"/>
</dbReference>
<dbReference type="EMBL" id="CP022752">
    <property type="protein sequence ID" value="ASU79019.1"/>
    <property type="molecule type" value="Genomic_DNA"/>
</dbReference>
<dbReference type="KEGG" id="aey:CDG81_12790"/>
<dbReference type="InterPro" id="IPR001387">
    <property type="entry name" value="Cro/C1-type_HTH"/>
</dbReference>
<gene>
    <name evidence="1" type="ORF">CDG81_12790</name>
    <name evidence="2" type="ORF">IL38_12885</name>
</gene>
<evidence type="ECO:0000313" key="3">
    <source>
        <dbReference type="Proteomes" id="UP000029737"/>
    </source>
</evidence>
<dbReference type="AlphaFoldDB" id="A0A099D703"/>
<dbReference type="Proteomes" id="UP000215043">
    <property type="component" value="Chromosome"/>
</dbReference>
<accession>A0A099D703</accession>
<proteinExistence type="predicted"/>
<evidence type="ECO:0000313" key="2">
    <source>
        <dbReference type="EMBL" id="KGI81145.1"/>
    </source>
</evidence>
<dbReference type="EMBL" id="JPMV01000021">
    <property type="protein sequence ID" value="KGI81145.1"/>
    <property type="molecule type" value="Genomic_DNA"/>
</dbReference>
<evidence type="ECO:0000313" key="4">
    <source>
        <dbReference type="Proteomes" id="UP000215043"/>
    </source>
</evidence>
<dbReference type="eggNOG" id="ENOG502ZEVT">
    <property type="taxonomic scope" value="Bacteria"/>
</dbReference>